<dbReference type="InterPro" id="IPR051122">
    <property type="entry name" value="SDR_DHRS6-like"/>
</dbReference>
<proteinExistence type="inferred from homology"/>
<dbReference type="SUPFAM" id="SSF51735">
    <property type="entry name" value="NAD(P)-binding Rossmann-fold domains"/>
    <property type="match status" value="1"/>
</dbReference>
<protein>
    <recommendedName>
        <fullName evidence="5">Short chain dehydrogenase</fullName>
    </recommendedName>
</protein>
<reference evidence="3" key="1">
    <citation type="submission" date="2021-06" db="EMBL/GenBank/DDBJ databases">
        <title>Genome sequence of Cutibacterium modestum strain KB17-24694.</title>
        <authorList>
            <person name="Dekio I."/>
            <person name="Asahina A."/>
            <person name="Nishida M."/>
        </authorList>
    </citation>
    <scope>NUCLEOTIDE SEQUENCE</scope>
    <source>
        <strain evidence="3">KB17-24694</strain>
    </source>
</reference>
<dbReference type="PANTHER" id="PTHR43477:SF1">
    <property type="entry name" value="DIHYDROANTICAPSIN 7-DEHYDROGENASE"/>
    <property type="match status" value="1"/>
</dbReference>
<gene>
    <name evidence="3" type="ORF">KB1_08130</name>
</gene>
<dbReference type="GO" id="GO:0016491">
    <property type="term" value="F:oxidoreductase activity"/>
    <property type="evidence" value="ECO:0007669"/>
    <property type="project" value="UniProtKB-KW"/>
</dbReference>
<dbReference type="PANTHER" id="PTHR43477">
    <property type="entry name" value="DIHYDROANTICAPSIN 7-DEHYDROGENASE"/>
    <property type="match status" value="1"/>
</dbReference>
<evidence type="ECO:0000256" key="1">
    <source>
        <dbReference type="ARBA" id="ARBA00006484"/>
    </source>
</evidence>
<dbReference type="Proteomes" id="UP000825072">
    <property type="component" value="Chromosome 1"/>
</dbReference>
<keyword evidence="2" id="KW-0560">Oxidoreductase</keyword>
<evidence type="ECO:0000256" key="2">
    <source>
        <dbReference type="ARBA" id="ARBA00023002"/>
    </source>
</evidence>
<organism evidence="3 4">
    <name type="scientific">Cutibacterium modestum</name>
    <dbReference type="NCBI Taxonomy" id="2559073"/>
    <lineage>
        <taxon>Bacteria</taxon>
        <taxon>Bacillati</taxon>
        <taxon>Actinomycetota</taxon>
        <taxon>Actinomycetes</taxon>
        <taxon>Propionibacteriales</taxon>
        <taxon>Propionibacteriaceae</taxon>
        <taxon>Cutibacterium</taxon>
    </lineage>
</organism>
<name>A0AAD1KN55_9ACTN</name>
<dbReference type="InterPro" id="IPR036291">
    <property type="entry name" value="NAD(P)-bd_dom_sf"/>
</dbReference>
<dbReference type="RefSeq" id="WP_002527171.1">
    <property type="nucleotide sequence ID" value="NZ_AP024747.1"/>
</dbReference>
<dbReference type="Gene3D" id="3.40.50.720">
    <property type="entry name" value="NAD(P)-binding Rossmann-like Domain"/>
    <property type="match status" value="1"/>
</dbReference>
<dbReference type="AlphaFoldDB" id="A0AAD1KN55"/>
<evidence type="ECO:0008006" key="5">
    <source>
        <dbReference type="Google" id="ProtNLM"/>
    </source>
</evidence>
<dbReference type="GeneID" id="92880001"/>
<dbReference type="EMBL" id="AP024747">
    <property type="protein sequence ID" value="BCY24823.1"/>
    <property type="molecule type" value="Genomic_DNA"/>
</dbReference>
<evidence type="ECO:0000313" key="3">
    <source>
        <dbReference type="EMBL" id="BCY24823.1"/>
    </source>
</evidence>
<evidence type="ECO:0000313" key="4">
    <source>
        <dbReference type="Proteomes" id="UP000825072"/>
    </source>
</evidence>
<accession>A0AAD1KN55</accession>
<comment type="similarity">
    <text evidence="1">Belongs to the short-chain dehydrogenases/reductases (SDR) family.</text>
</comment>
<sequence length="142" mass="15124">MNELTSTDFDSAWKNKALAQINLVRTGINHISERGSFTLTSGILSRDPILKGSAAAAANGALEAFVRVAAMEIALRRINIVSPSVLAESLDVYDEFSPGFPAVKTTDVANAFWKSVEGGGSRDGDNSAMSLQAGFLHIRSDH</sequence>